<dbReference type="GO" id="GO:0005634">
    <property type="term" value="C:nucleus"/>
    <property type="evidence" value="ECO:0007669"/>
    <property type="project" value="UniProtKB-SubCell"/>
</dbReference>
<proteinExistence type="inferred from homology"/>
<sequence length="141" mass="16335">MPASDYSFLKLSQASSCLLDNNIMKQPNYRLYVIHKLKSVRVLDFKKVRNKERLEARNLFSSKEVEEEGKKESVKTLISGEVEKESKPAAIVNSQTLEEVASPSLLKRKMEEKIRVDDFILGRRDFKSELFHSSVRKKKTD</sequence>
<dbReference type="PANTHER" id="PTHR10552:SF6">
    <property type="entry name" value="U2 SMALL NUCLEAR RIBONUCLEOPROTEIN A"/>
    <property type="match status" value="1"/>
</dbReference>
<dbReference type="InterPro" id="IPR003603">
    <property type="entry name" value="U2A'_phosphoprotein32A_C"/>
</dbReference>
<evidence type="ECO:0000256" key="2">
    <source>
        <dbReference type="ARBA" id="ARBA00022614"/>
    </source>
</evidence>
<feature type="domain" description="U2A'/phosphoprotein 32 family A C-terminal" evidence="6">
    <location>
        <begin position="26"/>
        <end position="44"/>
    </location>
</feature>
<evidence type="ECO:0000256" key="1">
    <source>
        <dbReference type="ARBA" id="ARBA00004123"/>
    </source>
</evidence>
<dbReference type="Pfam" id="PF14580">
    <property type="entry name" value="LRR_9"/>
    <property type="match status" value="1"/>
</dbReference>
<evidence type="ECO:0000256" key="3">
    <source>
        <dbReference type="ARBA" id="ARBA00022737"/>
    </source>
</evidence>
<dbReference type="Gramene" id="MELO3C026686.2.1">
    <property type="protein sequence ID" value="MELO3C026686.2.1"/>
    <property type="gene ID" value="MELO3C026686.2"/>
</dbReference>
<dbReference type="AlphaFoldDB" id="A0A9I9E0B4"/>
<comment type="similarity">
    <text evidence="5">Belongs to the U2 small nuclear ribonucleoprotein A family.</text>
</comment>
<accession>A0A9I9E0B4</accession>
<keyword evidence="2" id="KW-0433">Leucine-rich repeat</keyword>
<dbReference type="PANTHER" id="PTHR10552">
    <property type="entry name" value="U2 SMALL NUCLEAR RIBONUCLEOPROTEIN A"/>
    <property type="match status" value="1"/>
</dbReference>
<protein>
    <recommendedName>
        <fullName evidence="6">U2A'/phosphoprotein 32 family A C-terminal domain-containing protein</fullName>
    </recommendedName>
</protein>
<evidence type="ECO:0000256" key="4">
    <source>
        <dbReference type="ARBA" id="ARBA00023242"/>
    </source>
</evidence>
<dbReference type="GO" id="GO:0030620">
    <property type="term" value="F:U2 snRNA binding"/>
    <property type="evidence" value="ECO:0007669"/>
    <property type="project" value="InterPro"/>
</dbReference>
<dbReference type="InterPro" id="IPR032675">
    <property type="entry name" value="LRR_dom_sf"/>
</dbReference>
<reference evidence="7" key="1">
    <citation type="submission" date="2023-03" db="UniProtKB">
        <authorList>
            <consortium name="EnsemblPlants"/>
        </authorList>
    </citation>
    <scope>IDENTIFICATION</scope>
</reference>
<organism evidence="7">
    <name type="scientific">Cucumis melo</name>
    <name type="common">Muskmelon</name>
    <dbReference type="NCBI Taxonomy" id="3656"/>
    <lineage>
        <taxon>Eukaryota</taxon>
        <taxon>Viridiplantae</taxon>
        <taxon>Streptophyta</taxon>
        <taxon>Embryophyta</taxon>
        <taxon>Tracheophyta</taxon>
        <taxon>Spermatophyta</taxon>
        <taxon>Magnoliopsida</taxon>
        <taxon>eudicotyledons</taxon>
        <taxon>Gunneridae</taxon>
        <taxon>Pentapetalae</taxon>
        <taxon>rosids</taxon>
        <taxon>fabids</taxon>
        <taxon>Cucurbitales</taxon>
        <taxon>Cucurbitaceae</taxon>
        <taxon>Benincaseae</taxon>
        <taxon>Cucumis</taxon>
    </lineage>
</organism>
<name>A0A9I9E0B4_CUCME</name>
<dbReference type="GO" id="GO:0000398">
    <property type="term" value="P:mRNA splicing, via spliceosome"/>
    <property type="evidence" value="ECO:0007669"/>
    <property type="project" value="InterPro"/>
</dbReference>
<keyword evidence="4" id="KW-0539">Nucleus</keyword>
<evidence type="ECO:0000313" key="7">
    <source>
        <dbReference type="EnsemblPlants" id="MELO3C026686.2.1"/>
    </source>
</evidence>
<dbReference type="Gene3D" id="3.80.10.10">
    <property type="entry name" value="Ribonuclease Inhibitor"/>
    <property type="match status" value="1"/>
</dbReference>
<keyword evidence="3" id="KW-0677">Repeat</keyword>
<evidence type="ECO:0000259" key="6">
    <source>
        <dbReference type="SMART" id="SM00446"/>
    </source>
</evidence>
<dbReference type="EnsemblPlants" id="MELO3C026686.2.1">
    <property type="protein sequence ID" value="MELO3C026686.2.1"/>
    <property type="gene ID" value="MELO3C026686.2"/>
</dbReference>
<comment type="subcellular location">
    <subcellularLocation>
        <location evidence="1">Nucleus</location>
    </subcellularLocation>
</comment>
<dbReference type="SMART" id="SM00446">
    <property type="entry name" value="LRRcap"/>
    <property type="match status" value="1"/>
</dbReference>
<dbReference type="InterPro" id="IPR044640">
    <property type="entry name" value="RU2A"/>
</dbReference>
<evidence type="ECO:0000256" key="5">
    <source>
        <dbReference type="ARBA" id="ARBA00024196"/>
    </source>
</evidence>